<name>A0AAE4B1E0_9ACTN</name>
<sequence>MDTATVVVSRTDLSHLHLPPRSIFDGQYAGETAEVSCLPLWRRATTDAVLNLPVTESEAQILQRSYALERFRSRLVVPSMIVIGVCAAGWIGYSLLARTGRTDVIGAAALLVVVLLLLVNLLIGEYLIPKQYPRLVRGDRVRIESVPNEVVREWEHLNPGVTLRERL</sequence>
<evidence type="ECO:0000313" key="2">
    <source>
        <dbReference type="EMBL" id="MDQ0371310.1"/>
    </source>
</evidence>
<organism evidence="2 3">
    <name type="scientific">Catenuloplanes indicus</name>
    <dbReference type="NCBI Taxonomy" id="137267"/>
    <lineage>
        <taxon>Bacteria</taxon>
        <taxon>Bacillati</taxon>
        <taxon>Actinomycetota</taxon>
        <taxon>Actinomycetes</taxon>
        <taxon>Micromonosporales</taxon>
        <taxon>Micromonosporaceae</taxon>
        <taxon>Catenuloplanes</taxon>
    </lineage>
</organism>
<dbReference type="AlphaFoldDB" id="A0AAE4B1E0"/>
<protein>
    <submittedName>
        <fullName evidence="2">Uncharacterized protein</fullName>
    </submittedName>
</protein>
<keyword evidence="1" id="KW-1133">Transmembrane helix</keyword>
<gene>
    <name evidence="2" type="ORF">J2S42_007979</name>
</gene>
<evidence type="ECO:0000256" key="1">
    <source>
        <dbReference type="SAM" id="Phobius"/>
    </source>
</evidence>
<proteinExistence type="predicted"/>
<keyword evidence="1" id="KW-0472">Membrane</keyword>
<comment type="caution">
    <text evidence="2">The sequence shown here is derived from an EMBL/GenBank/DDBJ whole genome shotgun (WGS) entry which is preliminary data.</text>
</comment>
<keyword evidence="3" id="KW-1185">Reference proteome</keyword>
<keyword evidence="1" id="KW-0812">Transmembrane</keyword>
<dbReference type="EMBL" id="JAUSUZ010000001">
    <property type="protein sequence ID" value="MDQ0371310.1"/>
    <property type="molecule type" value="Genomic_DNA"/>
</dbReference>
<accession>A0AAE4B1E0</accession>
<dbReference type="RefSeq" id="WP_307247983.1">
    <property type="nucleotide sequence ID" value="NZ_JAUSUZ010000001.1"/>
</dbReference>
<feature type="transmembrane region" description="Helical" evidence="1">
    <location>
        <begin position="105"/>
        <end position="128"/>
    </location>
</feature>
<dbReference type="Proteomes" id="UP001240236">
    <property type="component" value="Unassembled WGS sequence"/>
</dbReference>
<evidence type="ECO:0000313" key="3">
    <source>
        <dbReference type="Proteomes" id="UP001240236"/>
    </source>
</evidence>
<feature type="transmembrane region" description="Helical" evidence="1">
    <location>
        <begin position="75"/>
        <end position="93"/>
    </location>
</feature>
<reference evidence="2 3" key="1">
    <citation type="submission" date="2023-07" db="EMBL/GenBank/DDBJ databases">
        <title>Sequencing the genomes of 1000 actinobacteria strains.</title>
        <authorList>
            <person name="Klenk H.-P."/>
        </authorList>
    </citation>
    <scope>NUCLEOTIDE SEQUENCE [LARGE SCALE GENOMIC DNA]</scope>
    <source>
        <strain evidence="2 3">DSM 44709</strain>
    </source>
</reference>